<evidence type="ECO:0000259" key="1">
    <source>
        <dbReference type="Pfam" id="PF13472"/>
    </source>
</evidence>
<dbReference type="InterPro" id="IPR036514">
    <property type="entry name" value="SGNH_hydro_sf"/>
</dbReference>
<organism evidence="2 3">
    <name type="scientific">Actinotignum urinale</name>
    <dbReference type="NCBI Taxonomy" id="190146"/>
    <lineage>
        <taxon>Bacteria</taxon>
        <taxon>Bacillati</taxon>
        <taxon>Actinomycetota</taxon>
        <taxon>Actinomycetes</taxon>
        <taxon>Actinomycetales</taxon>
        <taxon>Actinomycetaceae</taxon>
        <taxon>Actinotignum</taxon>
    </lineage>
</organism>
<dbReference type="Gene3D" id="3.40.50.1110">
    <property type="entry name" value="SGNH hydrolase"/>
    <property type="match status" value="1"/>
</dbReference>
<evidence type="ECO:0000313" key="2">
    <source>
        <dbReference type="EMBL" id="MDY5155239.1"/>
    </source>
</evidence>
<evidence type="ECO:0000313" key="3">
    <source>
        <dbReference type="Proteomes" id="UP001281731"/>
    </source>
</evidence>
<protein>
    <submittedName>
        <fullName evidence="2">GDSL-type esterase/lipase family protein</fullName>
    </submittedName>
</protein>
<feature type="domain" description="SGNH hydrolase-type esterase" evidence="1">
    <location>
        <begin position="8"/>
        <end position="175"/>
    </location>
</feature>
<accession>A0AAW9HYZ3</accession>
<dbReference type="EMBL" id="JAWNGC010000006">
    <property type="protein sequence ID" value="MDY5155239.1"/>
    <property type="molecule type" value="Genomic_DNA"/>
</dbReference>
<dbReference type="InterPro" id="IPR013830">
    <property type="entry name" value="SGNH_hydro"/>
</dbReference>
<dbReference type="AlphaFoldDB" id="A0AAW9HYZ3"/>
<dbReference type="Proteomes" id="UP001281731">
    <property type="component" value="Unassembled WGS sequence"/>
</dbReference>
<sequence>MSDMRVIFIGDELVAGLGDARALGWTGRVMARTFTNPPITPITLAVPGENTAQLSQRWEQEVRLRIDRKADCRLVIGLGSRDAQGGQSMARTRLHLANLLDGAERMKVKTFVVGPPPRLDIPRDVQLRQSESYKDVCHRRGLIYVDTFTPLVDHEQWNTDMEVSGGYTPRQAGYGLMAWLVLHNGWNQWLGIRPAGAE</sequence>
<reference evidence="2" key="1">
    <citation type="submission" date="2023-10" db="EMBL/GenBank/DDBJ databases">
        <title>Whole Genome based description of the genera Actinobaculum and Actinotignum reveals a complex phylogenetic relationship within the species included in the genus Actinotignum.</title>
        <authorList>
            <person name="Jensen C.S."/>
            <person name="Dargis R."/>
            <person name="Kemp M."/>
            <person name="Christensen J.J."/>
        </authorList>
    </citation>
    <scope>NUCLEOTIDE SEQUENCE</scope>
    <source>
        <strain evidence="2">SLA_B511</strain>
    </source>
</reference>
<gene>
    <name evidence="2" type="ORF">R6G80_05800</name>
</gene>
<proteinExistence type="predicted"/>
<name>A0AAW9HYZ3_9ACTO</name>
<dbReference type="Pfam" id="PF13472">
    <property type="entry name" value="Lipase_GDSL_2"/>
    <property type="match status" value="1"/>
</dbReference>
<dbReference type="RefSeq" id="WP_022866425.1">
    <property type="nucleotide sequence ID" value="NZ_CAMYCL010000008.1"/>
</dbReference>
<dbReference type="SUPFAM" id="SSF52266">
    <property type="entry name" value="SGNH hydrolase"/>
    <property type="match status" value="1"/>
</dbReference>
<comment type="caution">
    <text evidence="2">The sequence shown here is derived from an EMBL/GenBank/DDBJ whole genome shotgun (WGS) entry which is preliminary data.</text>
</comment>